<dbReference type="CDD" id="cd00156">
    <property type="entry name" value="REC"/>
    <property type="match status" value="1"/>
</dbReference>
<comment type="caution">
    <text evidence="1">Lacks conserved residue(s) required for the propagation of feature annotation.</text>
</comment>
<evidence type="ECO:0000259" key="2">
    <source>
        <dbReference type="PROSITE" id="PS50109"/>
    </source>
</evidence>
<dbReference type="EMBL" id="JBHUDL010000003">
    <property type="protein sequence ID" value="MFD1632239.1"/>
    <property type="molecule type" value="Genomic_DNA"/>
</dbReference>
<dbReference type="InterPro" id="IPR000014">
    <property type="entry name" value="PAS"/>
</dbReference>
<dbReference type="Pfam" id="PF02518">
    <property type="entry name" value="HATPase_c"/>
    <property type="match status" value="1"/>
</dbReference>
<dbReference type="PROSITE" id="PS50113">
    <property type="entry name" value="PAC"/>
    <property type="match status" value="2"/>
</dbReference>
<dbReference type="SUPFAM" id="SSF55874">
    <property type="entry name" value="ATPase domain of HSP90 chaperone/DNA topoisomerase II/histidine kinase"/>
    <property type="match status" value="1"/>
</dbReference>
<feature type="domain" description="Response regulatory" evidence="3">
    <location>
        <begin position="1"/>
        <end position="118"/>
    </location>
</feature>
<gene>
    <name evidence="6" type="ORF">ACFSBJ_00550</name>
</gene>
<dbReference type="Gene3D" id="3.30.450.20">
    <property type="entry name" value="PAS domain"/>
    <property type="match status" value="4"/>
</dbReference>
<comment type="caution">
    <text evidence="6">The sequence shown here is derived from an EMBL/GenBank/DDBJ whole genome shotgun (WGS) entry which is preliminary data.</text>
</comment>
<dbReference type="PANTHER" id="PTHR44757">
    <property type="entry name" value="DIGUANYLATE CYCLASE DGCP"/>
    <property type="match status" value="1"/>
</dbReference>
<dbReference type="InterPro" id="IPR011006">
    <property type="entry name" value="CheY-like_superfamily"/>
</dbReference>
<feature type="domain" description="PAS" evidence="4">
    <location>
        <begin position="377"/>
        <end position="447"/>
    </location>
</feature>
<sequence>MDEGIVVGYVADDASVAVDVDRRRARITTEHVPRAEACLTRLTDSRYDCLVSAYDLPEMDGLDFAAAVREEYPLLPFVLCPERGTERIARRAISVGVSEYVPLAETSEPAAALADAVEDAVVEHSRRRVDGPQEQLALFFEESPMGAVQWDDEFRFERVNETAEEILGYSEAELRGRSWETIVVEADRQRVGEAVDGLQQKDGGTQVRNRNVRKDGTEITCEWHNRAVTDRNGEVRSIFSKFEDVTEQERWRRELETINTFFEHDQDPGFLIDTTGEAFTIERINPAYAQQGSVDRSQFEGQTLREALGETQAEKLERRYRECIERRAPIEYETELMFQDRPTVWWTRLAPVVIDDTVEYLAGSTREVTEQRRRKAELERYETVIEALNDGVYVLDETGRFTYVNDAFTELVGYDEQTLLGSTPALIKDREGIERGEQHLRRLLSADGPDEVTFEIDIQPREGETIVCEDHMGVLPYDGAEFEGSVGTIRDVTARRKQARELRWLRRVVESAAHAIYLTKPDGTITYVNNAFEEITGYAWEEAVGKTPSLLHADARDEGRAERRRAALCDGEVWEEEVVNSRKGNGEYTARQYVVPVTGPAADVERVATFQVDISERKERERHLNRLDRLLRHNLRNDLNVIRGRAEGISLRADDENTAAAEQILRKTDHLLDKAEKERAIATMLSARPELRRIDIASAVRDAVAQIETEEPTATIRVSSPSDLGALATKRIGQALEELLRNAITHGEPARHEVSVRVETVADRVQIEIEDGNHPIPEMESRLLVEGEELNPLYHGTGLGLWLVYLIVTRSNGTVAVDERESGGNCIRIELDRGERDRS</sequence>
<evidence type="ECO:0000313" key="7">
    <source>
        <dbReference type="Proteomes" id="UP001597075"/>
    </source>
</evidence>
<feature type="domain" description="PAC" evidence="5">
    <location>
        <begin position="205"/>
        <end position="257"/>
    </location>
</feature>
<dbReference type="Pfam" id="PF13426">
    <property type="entry name" value="PAS_9"/>
    <property type="match status" value="1"/>
</dbReference>
<evidence type="ECO:0000259" key="3">
    <source>
        <dbReference type="PROSITE" id="PS50110"/>
    </source>
</evidence>
<dbReference type="InterPro" id="IPR000700">
    <property type="entry name" value="PAS-assoc_C"/>
</dbReference>
<feature type="domain" description="PAS" evidence="4">
    <location>
        <begin position="501"/>
        <end position="571"/>
    </location>
</feature>
<dbReference type="InterPro" id="IPR001789">
    <property type="entry name" value="Sig_transdc_resp-reg_receiver"/>
</dbReference>
<feature type="domain" description="PAS" evidence="4">
    <location>
        <begin position="132"/>
        <end position="202"/>
    </location>
</feature>
<organism evidence="6 7">
    <name type="scientific">Haloplanus ruber</name>
    <dbReference type="NCBI Taxonomy" id="869892"/>
    <lineage>
        <taxon>Archaea</taxon>
        <taxon>Methanobacteriati</taxon>
        <taxon>Methanobacteriota</taxon>
        <taxon>Stenosarchaea group</taxon>
        <taxon>Halobacteria</taxon>
        <taxon>Halobacteriales</taxon>
        <taxon>Haloferacaceae</taxon>
        <taxon>Haloplanus</taxon>
    </lineage>
</organism>
<dbReference type="SMART" id="SM00086">
    <property type="entry name" value="PAC"/>
    <property type="match status" value="3"/>
</dbReference>
<evidence type="ECO:0000256" key="1">
    <source>
        <dbReference type="PROSITE-ProRule" id="PRU00169"/>
    </source>
</evidence>
<dbReference type="SUPFAM" id="SSF55785">
    <property type="entry name" value="PYP-like sensor domain (PAS domain)"/>
    <property type="match status" value="4"/>
</dbReference>
<dbReference type="InterPro" id="IPR035965">
    <property type="entry name" value="PAS-like_dom_sf"/>
</dbReference>
<keyword evidence="7" id="KW-1185">Reference proteome</keyword>
<dbReference type="InterPro" id="IPR001610">
    <property type="entry name" value="PAC"/>
</dbReference>
<evidence type="ECO:0000313" key="6">
    <source>
        <dbReference type="EMBL" id="MFD1632239.1"/>
    </source>
</evidence>
<dbReference type="InterPro" id="IPR005467">
    <property type="entry name" value="His_kinase_dom"/>
</dbReference>
<dbReference type="CDD" id="cd00130">
    <property type="entry name" value="PAS"/>
    <property type="match status" value="3"/>
</dbReference>
<dbReference type="InterPro" id="IPR013767">
    <property type="entry name" value="PAS_fold"/>
</dbReference>
<dbReference type="Pfam" id="PF08448">
    <property type="entry name" value="PAS_4"/>
    <property type="match status" value="2"/>
</dbReference>
<dbReference type="Gene3D" id="3.40.50.2300">
    <property type="match status" value="1"/>
</dbReference>
<dbReference type="SMART" id="SM00091">
    <property type="entry name" value="PAS"/>
    <property type="match status" value="4"/>
</dbReference>
<evidence type="ECO:0000259" key="5">
    <source>
        <dbReference type="PROSITE" id="PS50113"/>
    </source>
</evidence>
<dbReference type="InterPro" id="IPR052155">
    <property type="entry name" value="Biofilm_reg_signaling"/>
</dbReference>
<accession>A0ABD6CT21</accession>
<dbReference type="Proteomes" id="UP001597075">
    <property type="component" value="Unassembled WGS sequence"/>
</dbReference>
<dbReference type="RefSeq" id="WP_256407033.1">
    <property type="nucleotide sequence ID" value="NZ_CP187151.1"/>
</dbReference>
<dbReference type="AlphaFoldDB" id="A0ABD6CT21"/>
<evidence type="ECO:0000259" key="4">
    <source>
        <dbReference type="PROSITE" id="PS50112"/>
    </source>
</evidence>
<dbReference type="NCBIfam" id="TIGR00229">
    <property type="entry name" value="sensory_box"/>
    <property type="match status" value="3"/>
</dbReference>
<dbReference type="PROSITE" id="PS50110">
    <property type="entry name" value="RESPONSE_REGULATORY"/>
    <property type="match status" value="1"/>
</dbReference>
<dbReference type="SUPFAM" id="SSF52172">
    <property type="entry name" value="CheY-like"/>
    <property type="match status" value="1"/>
</dbReference>
<dbReference type="InterPro" id="IPR036890">
    <property type="entry name" value="HATPase_C_sf"/>
</dbReference>
<dbReference type="InterPro" id="IPR013656">
    <property type="entry name" value="PAS_4"/>
</dbReference>
<reference evidence="6 7" key="1">
    <citation type="journal article" date="2019" name="Int. J. Syst. Evol. Microbiol.">
        <title>The Global Catalogue of Microorganisms (GCM) 10K type strain sequencing project: providing services to taxonomists for standard genome sequencing and annotation.</title>
        <authorList>
            <consortium name="The Broad Institute Genomics Platform"/>
            <consortium name="The Broad Institute Genome Sequencing Center for Infectious Disease"/>
            <person name="Wu L."/>
            <person name="Ma J."/>
        </authorList>
    </citation>
    <scope>NUCLEOTIDE SEQUENCE [LARGE SCALE GENOMIC DNA]</scope>
    <source>
        <strain evidence="6 7">CGMCC 1.10594</strain>
    </source>
</reference>
<dbReference type="InterPro" id="IPR003594">
    <property type="entry name" value="HATPase_dom"/>
</dbReference>
<proteinExistence type="predicted"/>
<dbReference type="Pfam" id="PF00989">
    <property type="entry name" value="PAS"/>
    <property type="match status" value="1"/>
</dbReference>
<dbReference type="PROSITE" id="PS50109">
    <property type="entry name" value="HIS_KIN"/>
    <property type="match status" value="1"/>
</dbReference>
<feature type="domain" description="PAC" evidence="5">
    <location>
        <begin position="572"/>
        <end position="626"/>
    </location>
</feature>
<dbReference type="Gene3D" id="3.30.565.10">
    <property type="entry name" value="Histidine kinase-like ATPase, C-terminal domain"/>
    <property type="match status" value="1"/>
</dbReference>
<dbReference type="PROSITE" id="PS50112">
    <property type="entry name" value="PAS"/>
    <property type="match status" value="3"/>
</dbReference>
<dbReference type="PANTHER" id="PTHR44757:SF2">
    <property type="entry name" value="BIOFILM ARCHITECTURE MAINTENANCE PROTEIN MBAA"/>
    <property type="match status" value="1"/>
</dbReference>
<dbReference type="SMART" id="SM00387">
    <property type="entry name" value="HATPase_c"/>
    <property type="match status" value="1"/>
</dbReference>
<name>A0ABD6CT21_9EURY</name>
<protein>
    <submittedName>
        <fullName evidence="6">PAS domain S-box protein</fullName>
    </submittedName>
</protein>
<feature type="domain" description="Histidine kinase" evidence="2">
    <location>
        <begin position="630"/>
        <end position="835"/>
    </location>
</feature>